<dbReference type="PANTHER" id="PTHR30469">
    <property type="entry name" value="MULTIDRUG RESISTANCE PROTEIN MDTA"/>
    <property type="match status" value="1"/>
</dbReference>
<dbReference type="EMBL" id="AGWN01000001">
    <property type="protein sequence ID" value="EPD31294.1"/>
    <property type="molecule type" value="Genomic_DNA"/>
</dbReference>
<keyword evidence="2" id="KW-1133">Transmembrane helix</keyword>
<keyword evidence="4" id="KW-1185">Reference proteome</keyword>
<dbReference type="Gene3D" id="2.40.420.20">
    <property type="match status" value="1"/>
</dbReference>
<dbReference type="AlphaFoldDB" id="A0A9W5VWW5"/>
<sequence>MNAHPTRTLIMQILRLLIWVVIAIALVKFAFFPNQQKGPDLVGDGDFTFPTTQVTRSDISHEVTLDASVVRNKSETVKATAQGTVVWLFVEDGAKVNAGDRIMQIMHKEVPETPDPGPDGEVAPPAPAVETYHNVVAASPGTVSLDALIDQQVDVGTPVATIVPDTFHAEVPVTPDQLYSLQGVPEEAELAVTGGPAPFKCTGLKTVTGSPVQKEGEGQSNSGPQLRCDIPDSELVFDGVKAKLIIHGGEAKNALVVPVTAVEGRYQRGMVYLPTDDITQKPEKVEVKLGISDGYLIEIKEGLTEGQEILEFVPRQDNDQNGPAQEYTDAGGVG</sequence>
<organism evidence="3 4">
    <name type="scientific">Gleimia europaea ACS-120-V-Col10b</name>
    <dbReference type="NCBI Taxonomy" id="883069"/>
    <lineage>
        <taxon>Bacteria</taxon>
        <taxon>Bacillati</taxon>
        <taxon>Actinomycetota</taxon>
        <taxon>Actinomycetes</taxon>
        <taxon>Actinomycetales</taxon>
        <taxon>Actinomycetaceae</taxon>
        <taxon>Gleimia</taxon>
    </lineage>
</organism>
<dbReference type="GO" id="GO:0015562">
    <property type="term" value="F:efflux transmembrane transporter activity"/>
    <property type="evidence" value="ECO:0007669"/>
    <property type="project" value="TreeGrafter"/>
</dbReference>
<dbReference type="Proteomes" id="UP000014387">
    <property type="component" value="Unassembled WGS sequence"/>
</dbReference>
<feature type="transmembrane region" description="Helical" evidence="2">
    <location>
        <begin position="12"/>
        <end position="32"/>
    </location>
</feature>
<protein>
    <recommendedName>
        <fullName evidence="5">Membrane fusion protein biotin-lipoyl like domain-containing protein</fullName>
    </recommendedName>
</protein>
<keyword evidence="2" id="KW-0812">Transmembrane</keyword>
<evidence type="ECO:0000313" key="3">
    <source>
        <dbReference type="EMBL" id="EPD31294.1"/>
    </source>
</evidence>
<evidence type="ECO:0000313" key="4">
    <source>
        <dbReference type="Proteomes" id="UP000014387"/>
    </source>
</evidence>
<evidence type="ECO:0008006" key="5">
    <source>
        <dbReference type="Google" id="ProtNLM"/>
    </source>
</evidence>
<gene>
    <name evidence="3" type="ORF">HMPREF9238_01062</name>
</gene>
<dbReference type="PANTHER" id="PTHR30469:SF33">
    <property type="entry name" value="SLR1207 PROTEIN"/>
    <property type="match status" value="1"/>
</dbReference>
<proteinExistence type="predicted"/>
<dbReference type="GO" id="GO:1990281">
    <property type="term" value="C:efflux pump complex"/>
    <property type="evidence" value="ECO:0007669"/>
    <property type="project" value="TreeGrafter"/>
</dbReference>
<comment type="caution">
    <text evidence="3">The sequence shown here is derived from an EMBL/GenBank/DDBJ whole genome shotgun (WGS) entry which is preliminary data.</text>
</comment>
<keyword evidence="2" id="KW-0472">Membrane</keyword>
<name>A0A9W5VWW5_9ACTO</name>
<accession>A0A9W5VWW5</accession>
<evidence type="ECO:0000256" key="2">
    <source>
        <dbReference type="SAM" id="Phobius"/>
    </source>
</evidence>
<reference evidence="3 4" key="1">
    <citation type="submission" date="2013-05" db="EMBL/GenBank/DDBJ databases">
        <title>The Genome Sequence of Actinomyces europaeus ACS-120-V-COL10B.</title>
        <authorList>
            <consortium name="The Broad Institute Genomics Platform"/>
            <person name="Earl A."/>
            <person name="Ward D."/>
            <person name="Feldgarden M."/>
            <person name="Gevers D."/>
            <person name="Saerens B."/>
            <person name="Vaneechoutte M."/>
            <person name="Walker B."/>
            <person name="Young S."/>
            <person name="Zeng Q."/>
            <person name="Gargeya S."/>
            <person name="Fitzgerald M."/>
            <person name="Haas B."/>
            <person name="Abouelleil A."/>
            <person name="Allen A.W."/>
            <person name="Alvarado L."/>
            <person name="Arachchi H.M."/>
            <person name="Berlin A.M."/>
            <person name="Chapman S.B."/>
            <person name="Gainer-Dewar J."/>
            <person name="Goldberg J."/>
            <person name="Griggs A."/>
            <person name="Gujja S."/>
            <person name="Hansen M."/>
            <person name="Howarth C."/>
            <person name="Imamovic A."/>
            <person name="Ireland A."/>
            <person name="Larimer J."/>
            <person name="McCowan C."/>
            <person name="Murphy C."/>
            <person name="Pearson M."/>
            <person name="Poon T.W."/>
            <person name="Priest M."/>
            <person name="Roberts A."/>
            <person name="Saif S."/>
            <person name="Shea T."/>
            <person name="Sisk P."/>
            <person name="Sykes S."/>
            <person name="Wortman J."/>
            <person name="Nusbaum C."/>
            <person name="Birren B."/>
        </authorList>
    </citation>
    <scope>NUCLEOTIDE SEQUENCE [LARGE SCALE GENOMIC DNA]</scope>
    <source>
        <strain evidence="3 4">ACS-120-V-Col10b</strain>
    </source>
</reference>
<evidence type="ECO:0000256" key="1">
    <source>
        <dbReference type="SAM" id="MobiDB-lite"/>
    </source>
</evidence>
<feature type="region of interest" description="Disordered" evidence="1">
    <location>
        <begin position="314"/>
        <end position="334"/>
    </location>
</feature>